<organism evidence="3 4">
    <name type="scientific">Gossypium schwendimanii</name>
    <name type="common">Cotton</name>
    <dbReference type="NCBI Taxonomy" id="34291"/>
    <lineage>
        <taxon>Eukaryota</taxon>
        <taxon>Viridiplantae</taxon>
        <taxon>Streptophyta</taxon>
        <taxon>Embryophyta</taxon>
        <taxon>Tracheophyta</taxon>
        <taxon>Spermatophyta</taxon>
        <taxon>Magnoliopsida</taxon>
        <taxon>eudicotyledons</taxon>
        <taxon>Gunneridae</taxon>
        <taxon>Pentapetalae</taxon>
        <taxon>rosids</taxon>
        <taxon>malvids</taxon>
        <taxon>Malvales</taxon>
        <taxon>Malvaceae</taxon>
        <taxon>Malvoideae</taxon>
        <taxon>Gossypium</taxon>
    </lineage>
</organism>
<proteinExistence type="predicted"/>
<dbReference type="Proteomes" id="UP000593576">
    <property type="component" value="Unassembled WGS sequence"/>
</dbReference>
<sequence length="381" mass="42006">MSGAPRLRSMNAPDSEARPVLGPAGNKAGSLSARKPASKPLRKVEKSPVEVTATEEKKSLPSSIVSSLSPKKHSVSVPSVLRRHEKLLHSNLSLNASCSSDASTDSFHSRASTGRLIRSNSVGSRRKPYASKPRSFVSDSGSDSPSDGSHQKKRCAWVTPNTDPSYATFHDEEWGVPVHDDKKLFELLVLSGALSELTWPAILSKRQMFREVFMDFDPAAVSKLNEKKLIAPGSVSSSLLSELKLRAIIENARQISKVIDEFGSFDEYIWSFVNHKPIISKFRYPRQVPVKTPKADVISKDLVRRGFRSVGPTVIYSFMQVAGITNDHLTGCFRFQECITTAEGKEVEIKERAEEKNPDNSVSVIESELSIAIDELSFSCE</sequence>
<keyword evidence="1" id="KW-0862">Zinc</keyword>
<feature type="compositionally biased region" description="Basic and acidic residues" evidence="2">
    <location>
        <begin position="42"/>
        <end position="59"/>
    </location>
</feature>
<dbReference type="GO" id="GO:0008725">
    <property type="term" value="F:DNA-3-methyladenine glycosylase activity"/>
    <property type="evidence" value="ECO:0007669"/>
    <property type="project" value="InterPro"/>
</dbReference>
<evidence type="ECO:0000313" key="4">
    <source>
        <dbReference type="Proteomes" id="UP000593576"/>
    </source>
</evidence>
<feature type="binding site" evidence="1">
    <location>
        <position position="155"/>
    </location>
    <ligand>
        <name>Zn(2+)</name>
        <dbReference type="ChEBI" id="CHEBI:29105"/>
    </ligand>
</feature>
<dbReference type="AlphaFoldDB" id="A0A7J9MS76"/>
<dbReference type="EMBL" id="JABFAF010000013">
    <property type="protein sequence ID" value="MBA0873902.1"/>
    <property type="molecule type" value="Genomic_DNA"/>
</dbReference>
<feature type="compositionally biased region" description="Low complexity" evidence="2">
    <location>
        <begin position="60"/>
        <end position="78"/>
    </location>
</feature>
<keyword evidence="1" id="KW-0479">Metal-binding</keyword>
<feature type="compositionally biased region" description="Low complexity" evidence="2">
    <location>
        <begin position="138"/>
        <end position="148"/>
    </location>
</feature>
<protein>
    <submittedName>
        <fullName evidence="3">Uncharacterized protein</fullName>
    </submittedName>
</protein>
<feature type="binding site" evidence="1">
    <location>
        <position position="328"/>
    </location>
    <ligand>
        <name>Zn(2+)</name>
        <dbReference type="ChEBI" id="CHEBI:29105"/>
    </ligand>
</feature>
<dbReference type="PANTHER" id="PTHR31116:SF5">
    <property type="entry name" value="OS06G0649800 PROTEIN"/>
    <property type="match status" value="1"/>
</dbReference>
<dbReference type="InterPro" id="IPR011257">
    <property type="entry name" value="DNA_glycosylase"/>
</dbReference>
<evidence type="ECO:0000313" key="3">
    <source>
        <dbReference type="EMBL" id="MBA0873902.1"/>
    </source>
</evidence>
<dbReference type="GO" id="GO:0006284">
    <property type="term" value="P:base-excision repair"/>
    <property type="evidence" value="ECO:0007669"/>
    <property type="project" value="InterPro"/>
</dbReference>
<feature type="binding site" evidence="1">
    <location>
        <position position="332"/>
    </location>
    <ligand>
        <name>Zn(2+)</name>
        <dbReference type="ChEBI" id="CHEBI:29105"/>
    </ligand>
</feature>
<evidence type="ECO:0000256" key="2">
    <source>
        <dbReference type="SAM" id="MobiDB-lite"/>
    </source>
</evidence>
<dbReference type="InterPro" id="IPR005019">
    <property type="entry name" value="Adenine_glyco"/>
</dbReference>
<feature type="binding site" evidence="1">
    <location>
        <position position="170"/>
    </location>
    <ligand>
        <name>Zn(2+)</name>
        <dbReference type="ChEBI" id="CHEBI:29105"/>
    </ligand>
</feature>
<gene>
    <name evidence="3" type="ORF">Goshw_008868</name>
</gene>
<comment type="caution">
    <text evidence="3">The sequence shown here is derived from an EMBL/GenBank/DDBJ whole genome shotgun (WGS) entry which is preliminary data.</text>
</comment>
<dbReference type="SUPFAM" id="SSF48150">
    <property type="entry name" value="DNA-glycosylase"/>
    <property type="match status" value="1"/>
</dbReference>
<dbReference type="OrthoDB" id="3941538at2759"/>
<accession>A0A7J9MS76</accession>
<name>A0A7J9MS76_GOSSC</name>
<dbReference type="GO" id="GO:0046872">
    <property type="term" value="F:metal ion binding"/>
    <property type="evidence" value="ECO:0007669"/>
    <property type="project" value="UniProtKB-KW"/>
</dbReference>
<dbReference type="Gene3D" id="1.10.340.30">
    <property type="entry name" value="Hypothetical protein, domain 2"/>
    <property type="match status" value="1"/>
</dbReference>
<dbReference type="Pfam" id="PF03352">
    <property type="entry name" value="Adenine_glyco"/>
    <property type="match status" value="1"/>
</dbReference>
<reference evidence="3 4" key="1">
    <citation type="journal article" date="2019" name="Genome Biol. Evol.">
        <title>Insights into the evolution of the New World diploid cottons (Gossypium, subgenus Houzingenia) based on genome sequencing.</title>
        <authorList>
            <person name="Grover C.E."/>
            <person name="Arick M.A. 2nd"/>
            <person name="Thrash A."/>
            <person name="Conover J.L."/>
            <person name="Sanders W.S."/>
            <person name="Peterson D.G."/>
            <person name="Frelichowski J.E."/>
            <person name="Scheffler J.A."/>
            <person name="Scheffler B.E."/>
            <person name="Wendel J.F."/>
        </authorList>
    </citation>
    <scope>NUCLEOTIDE SEQUENCE [LARGE SCALE GENOMIC DNA]</scope>
    <source>
        <strain evidence="3">1</strain>
        <tissue evidence="3">Leaf</tissue>
    </source>
</reference>
<evidence type="ECO:0000256" key="1">
    <source>
        <dbReference type="PIRSR" id="PIRSR605019-1"/>
    </source>
</evidence>
<feature type="region of interest" description="Disordered" evidence="2">
    <location>
        <begin position="98"/>
        <end position="156"/>
    </location>
</feature>
<dbReference type="PANTHER" id="PTHR31116">
    <property type="entry name" value="OS04G0501200 PROTEIN"/>
    <property type="match status" value="1"/>
</dbReference>
<feature type="compositionally biased region" description="Polar residues" evidence="2">
    <location>
        <begin position="98"/>
        <end position="123"/>
    </location>
</feature>
<keyword evidence="4" id="KW-1185">Reference proteome</keyword>
<feature type="region of interest" description="Disordered" evidence="2">
    <location>
        <begin position="1"/>
        <end position="78"/>
    </location>
</feature>